<feature type="transmembrane region" description="Helical" evidence="1">
    <location>
        <begin position="831"/>
        <end position="856"/>
    </location>
</feature>
<dbReference type="InterPro" id="IPR006212">
    <property type="entry name" value="Furin_repeat"/>
</dbReference>
<dbReference type="Gene3D" id="2.10.220.10">
    <property type="entry name" value="Hormone Receptor, Insulin-like Growth Factor Receptor 1, Chain A, domain 2"/>
    <property type="match status" value="2"/>
</dbReference>
<dbReference type="InterPro" id="IPR000742">
    <property type="entry name" value="EGF"/>
</dbReference>
<dbReference type="InterPro" id="IPR009030">
    <property type="entry name" value="Growth_fac_rcpt_cys_sf"/>
</dbReference>
<evidence type="ECO:0000313" key="3">
    <source>
        <dbReference type="EMBL" id="OMJ66271.1"/>
    </source>
</evidence>
<evidence type="ECO:0000256" key="1">
    <source>
        <dbReference type="SAM" id="Phobius"/>
    </source>
</evidence>
<keyword evidence="1" id="KW-0812">Transmembrane</keyword>
<dbReference type="SMART" id="SM00181">
    <property type="entry name" value="EGF"/>
    <property type="match status" value="4"/>
</dbReference>
<proteinExistence type="predicted"/>
<dbReference type="Proteomes" id="UP000187209">
    <property type="component" value="Unassembled WGS sequence"/>
</dbReference>
<feature type="transmembrane region" description="Helical" evidence="1">
    <location>
        <begin position="725"/>
        <end position="752"/>
    </location>
</feature>
<feature type="domain" description="EGF-like" evidence="2">
    <location>
        <begin position="400"/>
        <end position="438"/>
    </location>
</feature>
<dbReference type="PANTHER" id="PTHR15332:SF175">
    <property type="entry name" value="PROPROTEIN CONVERTASE SUBTILISIN_KEXIN TYPE 5-LIKE"/>
    <property type="match status" value="1"/>
</dbReference>
<keyword evidence="1" id="KW-1133">Transmembrane helix</keyword>
<feature type="transmembrane region" description="Helical" evidence="1">
    <location>
        <begin position="688"/>
        <end position="710"/>
    </location>
</feature>
<dbReference type="EMBL" id="MPUH01001766">
    <property type="protein sequence ID" value="OMJ66271.1"/>
    <property type="molecule type" value="Genomic_DNA"/>
</dbReference>
<protein>
    <recommendedName>
        <fullName evidence="2">EGF-like domain-containing protein</fullName>
    </recommendedName>
</protein>
<feature type="domain" description="EGF-like" evidence="2">
    <location>
        <begin position="191"/>
        <end position="236"/>
    </location>
</feature>
<evidence type="ECO:0000313" key="4">
    <source>
        <dbReference type="Proteomes" id="UP000187209"/>
    </source>
</evidence>
<dbReference type="PANTHER" id="PTHR15332">
    <property type="entry name" value="PROPROTEIN CONVERTASE SUBTILISIN_KEXIN TYPE 5-LIKE"/>
    <property type="match status" value="1"/>
</dbReference>
<dbReference type="OrthoDB" id="300641at2759"/>
<gene>
    <name evidence="3" type="ORF">SteCoe_36945</name>
</gene>
<keyword evidence="1" id="KW-0472">Membrane</keyword>
<dbReference type="AlphaFoldDB" id="A0A1R2AP26"/>
<evidence type="ECO:0000259" key="2">
    <source>
        <dbReference type="SMART" id="SM00181"/>
    </source>
</evidence>
<feature type="domain" description="EGF-like" evidence="2">
    <location>
        <begin position="244"/>
        <end position="283"/>
    </location>
</feature>
<accession>A0A1R2AP26</accession>
<feature type="domain" description="EGF-like" evidence="2">
    <location>
        <begin position="284"/>
        <end position="345"/>
    </location>
</feature>
<name>A0A1R2AP26_9CILI</name>
<organism evidence="3 4">
    <name type="scientific">Stentor coeruleus</name>
    <dbReference type="NCBI Taxonomy" id="5963"/>
    <lineage>
        <taxon>Eukaryota</taxon>
        <taxon>Sar</taxon>
        <taxon>Alveolata</taxon>
        <taxon>Ciliophora</taxon>
        <taxon>Postciliodesmatophora</taxon>
        <taxon>Heterotrichea</taxon>
        <taxon>Heterotrichida</taxon>
        <taxon>Stentoridae</taxon>
        <taxon>Stentor</taxon>
    </lineage>
</organism>
<keyword evidence="4" id="KW-1185">Reference proteome</keyword>
<dbReference type="SMART" id="SM00261">
    <property type="entry name" value="FU"/>
    <property type="match status" value="4"/>
</dbReference>
<reference evidence="3 4" key="1">
    <citation type="submission" date="2016-11" db="EMBL/GenBank/DDBJ databases">
        <title>The macronuclear genome of Stentor coeruleus: a giant cell with tiny introns.</title>
        <authorList>
            <person name="Slabodnick M."/>
            <person name="Ruby J.G."/>
            <person name="Reiff S.B."/>
            <person name="Swart E.C."/>
            <person name="Gosai S."/>
            <person name="Prabakaran S."/>
            <person name="Witkowska E."/>
            <person name="Larue G.E."/>
            <person name="Fisher S."/>
            <person name="Freeman R.M."/>
            <person name="Gunawardena J."/>
            <person name="Chu W."/>
            <person name="Stover N.A."/>
            <person name="Gregory B.D."/>
            <person name="Nowacki M."/>
            <person name="Derisi J."/>
            <person name="Roy S.W."/>
            <person name="Marshall W.F."/>
            <person name="Sood P."/>
        </authorList>
    </citation>
    <scope>NUCLEOTIDE SEQUENCE [LARGE SCALE GENOMIC DNA]</scope>
    <source>
        <strain evidence="3">WM001</strain>
    </source>
</reference>
<sequence>MIFNFEASDSDYCSNVSQLKYYCLVEKCPDTCVPSILINSISYCISDVKESNKLGTGEGCSNTCNGVGCFYDKNNCLNCNCVYGSCVLSSQNISQCWCPSDASSTSTSYGMPSSTVECICNDGFFNTTTLDSINACKPCNTDCAKCNSNDKCLSCKDKHAYISGSGCKCNDMYYNTTSLIEEDSCIPCNDECATCDKVDICLTCKDENAEPSNTGGCRCKDRYYKSTSVDDFNKCTHCNIDCATCENEYSCLTCIDDKAKVNFTSCACKDGYYALNTNPLYCSICNDSCLTCINNSTCISCLFEFSNIESGFCKCPLHSSASQKKCECDEGYYLVNLPNKPFSCEKCDKTCKSCNSSTFCLSCANSSDTITKTGECHVTCSSGYYYKDEICLSCLDLCNNCSDSLSCNSCVDNANMETSPLIKCLCDEGYEKNSRICEAKYFKAKISVNVKNRISIQFDEILKNDLIKENFEISIENIKSFTYSVKKKDFKIFYLLLQFIEDVKDGTRFNLTITKTPLRSKNGKILEKYIYSGNLHEYLTISKVIVAMANSTKAVTQVVVSSSLGSSVVSNPAAAWMIINTIQLISYIPLNSNPMPDGLDAFITGLGGYTEMIPNPFAYIFDSRTLSDPYLQARKFGTKTSVFWINIGPSMVTFLLILSMWPFLYFFSKFNLGKISIKIKKTLKNYRYNFFLRFWIQAYLDIGVASLIQLRSEVKIPGSGYFNQMSAVICIIIFILTPSCIVVCSFVGYFNIKNKDIEFFDKWGSLYCEFKNDKGFWSTQYYFVFLLRRLEFLLSQVYLNAHPYWQGGLNIFGSIVQTGFLIYYRPFDEKIMLFSAIIGEITTTLAIGLCFSFNFIESQKIVNFVEEVTIYTIIGGMGFQVGISIYATIVSFYLLWKKIEKIRVISFLKRAEVIKRQENFMDDKIITSHNN</sequence>
<feature type="transmembrane region" description="Helical" evidence="1">
    <location>
        <begin position="643"/>
        <end position="667"/>
    </location>
</feature>
<dbReference type="SUPFAM" id="SSF57184">
    <property type="entry name" value="Growth factor receptor domain"/>
    <property type="match status" value="3"/>
</dbReference>
<comment type="caution">
    <text evidence="3">The sequence shown here is derived from an EMBL/GenBank/DDBJ whole genome shotgun (WGS) entry which is preliminary data.</text>
</comment>
<feature type="transmembrane region" description="Helical" evidence="1">
    <location>
        <begin position="868"/>
        <end position="896"/>
    </location>
</feature>